<dbReference type="EMBL" id="CP007790">
    <property type="protein sequence ID" value="AJK68574.1"/>
    <property type="molecule type" value="Genomic_DNA"/>
</dbReference>
<feature type="transmembrane region" description="Helical" evidence="1">
    <location>
        <begin position="138"/>
        <end position="157"/>
    </location>
</feature>
<accession>A0A0B6TQM7</accession>
<evidence type="ECO:0000256" key="1">
    <source>
        <dbReference type="SAM" id="Phobius"/>
    </source>
</evidence>
<dbReference type="RefSeq" id="WP_042621183.1">
    <property type="nucleotide sequence ID" value="NZ_CP007790.1"/>
</dbReference>
<dbReference type="OrthoDB" id="3429068at2"/>
<dbReference type="STRING" id="1224162.B840_04775"/>
<dbReference type="HOGENOM" id="CLU_114045_0_0_11"/>
<protein>
    <recommendedName>
        <fullName evidence="4">DUF2269 domain-containing protein</fullName>
    </recommendedName>
</protein>
<evidence type="ECO:0008006" key="4">
    <source>
        <dbReference type="Google" id="ProtNLM"/>
    </source>
</evidence>
<keyword evidence="1" id="KW-0472">Membrane</keyword>
<evidence type="ECO:0000313" key="2">
    <source>
        <dbReference type="EMBL" id="AJK68574.1"/>
    </source>
</evidence>
<feature type="transmembrane region" description="Helical" evidence="1">
    <location>
        <begin position="53"/>
        <end position="76"/>
    </location>
</feature>
<feature type="transmembrane region" description="Helical" evidence="1">
    <location>
        <begin position="82"/>
        <end position="101"/>
    </location>
</feature>
<proteinExistence type="predicted"/>
<name>A0A0B6TQM7_9CORY</name>
<reference evidence="2 3" key="1">
    <citation type="submission" date="2014-05" db="EMBL/GenBank/DDBJ databases">
        <title>Complete genome sequence of Corynebacterium marinum DSM 44953.</title>
        <authorList>
            <person name="Schaffert L."/>
            <person name="Albersmeier A."/>
            <person name="Kalinowski J."/>
            <person name="Ruckert C."/>
        </authorList>
    </citation>
    <scope>NUCLEOTIDE SEQUENCE [LARGE SCALE GENOMIC DNA]</scope>
    <source>
        <strain evidence="2 3">DSM 44953</strain>
    </source>
</reference>
<dbReference type="Proteomes" id="UP000031928">
    <property type="component" value="Chromosome"/>
</dbReference>
<feature type="transmembrane region" description="Helical" evidence="1">
    <location>
        <begin position="6"/>
        <end position="32"/>
    </location>
</feature>
<sequence>MTTILIALHVLAAVLFIGPVTFAVSTFHVQALNARGGDPRAAGAAQVLHKLSSTYGVLAALVPLLGVSVMFTNPAYWSQGQFHVALALAVIAWIILLVLIIPRQKKMMGSLGLLDAADHDPETDTLADGEWVKTKKQLSMFGGIFSLLWLIMFVLMYV</sequence>
<evidence type="ECO:0000313" key="3">
    <source>
        <dbReference type="Proteomes" id="UP000031928"/>
    </source>
</evidence>
<gene>
    <name evidence="2" type="ORF">B840_04775</name>
</gene>
<dbReference type="KEGG" id="cmq:B840_04775"/>
<keyword evidence="3" id="KW-1185">Reference proteome</keyword>
<organism evidence="2 3">
    <name type="scientific">Corynebacterium marinum DSM 44953</name>
    <dbReference type="NCBI Taxonomy" id="1224162"/>
    <lineage>
        <taxon>Bacteria</taxon>
        <taxon>Bacillati</taxon>
        <taxon>Actinomycetota</taxon>
        <taxon>Actinomycetes</taxon>
        <taxon>Mycobacteriales</taxon>
        <taxon>Corynebacteriaceae</taxon>
        <taxon>Corynebacterium</taxon>
    </lineage>
</organism>
<keyword evidence="1" id="KW-0812">Transmembrane</keyword>
<keyword evidence="1" id="KW-1133">Transmembrane helix</keyword>
<dbReference type="AlphaFoldDB" id="A0A0B6TQM7"/>